<dbReference type="Proteomes" id="UP000075420">
    <property type="component" value="Unassembled WGS sequence"/>
</dbReference>
<dbReference type="InterPro" id="IPR002645">
    <property type="entry name" value="STAS_dom"/>
</dbReference>
<gene>
    <name evidence="3" type="ORF">BE08_45875</name>
</gene>
<dbReference type="InterPro" id="IPR036513">
    <property type="entry name" value="STAS_dom_sf"/>
</dbReference>
<name>A0A150P6D5_SORCE</name>
<dbReference type="PANTHER" id="PTHR33745:SF1">
    <property type="entry name" value="RSBT ANTAGONIST PROTEIN RSBS"/>
    <property type="match status" value="1"/>
</dbReference>
<accession>A0A150P6D5</accession>
<reference evidence="3 4" key="1">
    <citation type="submission" date="2014-02" db="EMBL/GenBank/DDBJ databases">
        <title>The small core and large imbalanced accessory genome model reveals a collaborative survival strategy of Sorangium cellulosum strains in nature.</title>
        <authorList>
            <person name="Han K."/>
            <person name="Peng R."/>
            <person name="Blom J."/>
            <person name="Li Y.-Z."/>
        </authorList>
    </citation>
    <scope>NUCLEOTIDE SEQUENCE [LARGE SCALE GENOMIC DNA]</scope>
    <source>
        <strain evidence="3 4">So0157-25</strain>
    </source>
</reference>
<dbReference type="Gene3D" id="3.30.750.24">
    <property type="entry name" value="STAS domain"/>
    <property type="match status" value="1"/>
</dbReference>
<dbReference type="EMBL" id="JELY01002947">
    <property type="protein sequence ID" value="KYF51181.1"/>
    <property type="molecule type" value="Genomic_DNA"/>
</dbReference>
<dbReference type="AlphaFoldDB" id="A0A150P6D5"/>
<evidence type="ECO:0000313" key="4">
    <source>
        <dbReference type="Proteomes" id="UP000075420"/>
    </source>
</evidence>
<comment type="caution">
    <text evidence="3">The sequence shown here is derived from an EMBL/GenBank/DDBJ whole genome shotgun (WGS) entry which is preliminary data.</text>
</comment>
<dbReference type="CDD" id="cd07041">
    <property type="entry name" value="STAS_RsbR_RsbS_like"/>
    <property type="match status" value="1"/>
</dbReference>
<dbReference type="Pfam" id="PF01740">
    <property type="entry name" value="STAS"/>
    <property type="match status" value="1"/>
</dbReference>
<evidence type="ECO:0000256" key="1">
    <source>
        <dbReference type="SAM" id="MobiDB-lite"/>
    </source>
</evidence>
<dbReference type="InterPro" id="IPR051932">
    <property type="entry name" value="Bact_StressResp_Reg"/>
</dbReference>
<dbReference type="SUPFAM" id="SSF52091">
    <property type="entry name" value="SpoIIaa-like"/>
    <property type="match status" value="1"/>
</dbReference>
<feature type="region of interest" description="Disordered" evidence="1">
    <location>
        <begin position="119"/>
        <end position="139"/>
    </location>
</feature>
<feature type="domain" description="STAS" evidence="2">
    <location>
        <begin position="13"/>
        <end position="115"/>
    </location>
</feature>
<proteinExistence type="predicted"/>
<protein>
    <submittedName>
        <fullName evidence="3">Highly negative regulation of sigma-B activity</fullName>
    </submittedName>
</protein>
<dbReference type="PANTHER" id="PTHR33745">
    <property type="entry name" value="RSBT ANTAGONIST PROTEIN RSBS-RELATED"/>
    <property type="match status" value="1"/>
</dbReference>
<evidence type="ECO:0000259" key="2">
    <source>
        <dbReference type="PROSITE" id="PS50801"/>
    </source>
</evidence>
<organism evidence="3 4">
    <name type="scientific">Sorangium cellulosum</name>
    <name type="common">Polyangium cellulosum</name>
    <dbReference type="NCBI Taxonomy" id="56"/>
    <lineage>
        <taxon>Bacteria</taxon>
        <taxon>Pseudomonadati</taxon>
        <taxon>Myxococcota</taxon>
        <taxon>Polyangia</taxon>
        <taxon>Polyangiales</taxon>
        <taxon>Polyangiaceae</taxon>
        <taxon>Sorangium</taxon>
    </lineage>
</organism>
<sequence>MQAGRVPIVGLFGNLIVSVQGGLTDGQVEQLRDDVTGSIEARSPRGLIVDLSGVEILDSYLTRAIRDIALTARLMGVRTAVCGLRPAVAIALVEMDLEIPGVVTALNLERAVEMLAPSAEDDMMPAELTNEVSHEDPSS</sequence>
<evidence type="ECO:0000313" key="3">
    <source>
        <dbReference type="EMBL" id="KYF51181.1"/>
    </source>
</evidence>
<dbReference type="PROSITE" id="PS50801">
    <property type="entry name" value="STAS"/>
    <property type="match status" value="1"/>
</dbReference>